<reference evidence="1 2" key="1">
    <citation type="submission" date="2023-05" db="EMBL/GenBank/DDBJ databases">
        <title>Rombocin, a short stable natural nisin variant, displays selective antimicrobial activity against Listeria monocytogenes and employs dual mode of action to kill target bacterial strains.</title>
        <authorList>
            <person name="Wambui J."/>
            <person name="Stephan R."/>
            <person name="Kuipers O.P."/>
        </authorList>
    </citation>
    <scope>NUCLEOTIDE SEQUENCE [LARGE SCALE GENOMIC DNA]</scope>
    <source>
        <strain evidence="1 2">RC002</strain>
    </source>
</reference>
<gene>
    <name evidence="1" type="ORF">QOZ84_09680</name>
</gene>
<name>A0ABT7EA63_9FIRM</name>
<accession>A0ABT7EA63</accession>
<proteinExistence type="predicted"/>
<organism evidence="1 2">
    <name type="scientific">Romboutsia sedimentorum</name>
    <dbReference type="NCBI Taxonomy" id="1368474"/>
    <lineage>
        <taxon>Bacteria</taxon>
        <taxon>Bacillati</taxon>
        <taxon>Bacillota</taxon>
        <taxon>Clostridia</taxon>
        <taxon>Peptostreptococcales</taxon>
        <taxon>Peptostreptococcaceae</taxon>
        <taxon>Romboutsia</taxon>
    </lineage>
</organism>
<dbReference type="Proteomes" id="UP001301012">
    <property type="component" value="Unassembled WGS sequence"/>
</dbReference>
<protein>
    <submittedName>
        <fullName evidence="1">DUF3794 domain-containing protein</fullName>
    </submittedName>
</protein>
<dbReference type="RefSeq" id="WP_284132760.1">
    <property type="nucleotide sequence ID" value="NZ_JASKYM010000004.1"/>
</dbReference>
<evidence type="ECO:0000313" key="1">
    <source>
        <dbReference type="EMBL" id="MDK2563819.1"/>
    </source>
</evidence>
<evidence type="ECO:0000313" key="2">
    <source>
        <dbReference type="Proteomes" id="UP001301012"/>
    </source>
</evidence>
<comment type="caution">
    <text evidence="1">The sequence shown here is derived from an EMBL/GenBank/DDBJ whole genome shotgun (WGS) entry which is preliminary data.</text>
</comment>
<keyword evidence="2" id="KW-1185">Reference proteome</keyword>
<dbReference type="EMBL" id="JASKYM010000004">
    <property type="protein sequence ID" value="MDK2563819.1"/>
    <property type="molecule type" value="Genomic_DNA"/>
</dbReference>
<sequence>MDVNIDKMNCNLSCFEELSPLKYFKQFNVYQDVALYTKNITICNIESTTPNIEVCSTKIIDTKIIKTMQGTSLEGQHLSGKKLIIVGTVNLSLVLEYYVNCKRSKGLNKNEILKVSIPFSTFIIIPKETCDQEQVNLKYLIEDVTVANISLDKIFISVTMLMQYIDEY</sequence>